<keyword evidence="1" id="KW-1185">Reference proteome</keyword>
<sequence>MQSLELRQQIMKFVRRPHLTWHHVDLKWVPQYVYTTDITTRRNCTGDACDGLFLLILWMHALLDFWKRGYTNLITAMTVSTPPC</sequence>
<evidence type="ECO:0000313" key="2">
    <source>
        <dbReference type="WBParaSite" id="Pan_g7085.t1"/>
    </source>
</evidence>
<accession>A0A7E4W6S4</accession>
<dbReference type="Proteomes" id="UP000492821">
    <property type="component" value="Unassembled WGS sequence"/>
</dbReference>
<dbReference type="AlphaFoldDB" id="A0A7E4W6S4"/>
<organism evidence="1 2">
    <name type="scientific">Panagrellus redivivus</name>
    <name type="common">Microworm</name>
    <dbReference type="NCBI Taxonomy" id="6233"/>
    <lineage>
        <taxon>Eukaryota</taxon>
        <taxon>Metazoa</taxon>
        <taxon>Ecdysozoa</taxon>
        <taxon>Nematoda</taxon>
        <taxon>Chromadorea</taxon>
        <taxon>Rhabditida</taxon>
        <taxon>Tylenchina</taxon>
        <taxon>Panagrolaimomorpha</taxon>
        <taxon>Panagrolaimoidea</taxon>
        <taxon>Panagrolaimidae</taxon>
        <taxon>Panagrellus</taxon>
    </lineage>
</organism>
<evidence type="ECO:0000313" key="1">
    <source>
        <dbReference type="Proteomes" id="UP000492821"/>
    </source>
</evidence>
<name>A0A7E4W6S4_PANRE</name>
<dbReference type="WBParaSite" id="Pan_g7085.t1">
    <property type="protein sequence ID" value="Pan_g7085.t1"/>
    <property type="gene ID" value="Pan_g7085"/>
</dbReference>
<reference evidence="1" key="1">
    <citation type="journal article" date="2013" name="Genetics">
        <title>The draft genome and transcriptome of Panagrellus redivivus are shaped by the harsh demands of a free-living lifestyle.</title>
        <authorList>
            <person name="Srinivasan J."/>
            <person name="Dillman A.R."/>
            <person name="Macchietto M.G."/>
            <person name="Heikkinen L."/>
            <person name="Lakso M."/>
            <person name="Fracchia K.M."/>
            <person name="Antoshechkin I."/>
            <person name="Mortazavi A."/>
            <person name="Wong G."/>
            <person name="Sternberg P.W."/>
        </authorList>
    </citation>
    <scope>NUCLEOTIDE SEQUENCE [LARGE SCALE GENOMIC DNA]</scope>
    <source>
        <strain evidence="1">MT8872</strain>
    </source>
</reference>
<proteinExistence type="predicted"/>
<protein>
    <submittedName>
        <fullName evidence="2">Uncharacterized protein</fullName>
    </submittedName>
</protein>
<reference evidence="2" key="2">
    <citation type="submission" date="2020-10" db="UniProtKB">
        <authorList>
            <consortium name="WormBaseParasite"/>
        </authorList>
    </citation>
    <scope>IDENTIFICATION</scope>
</reference>